<protein>
    <recommendedName>
        <fullName evidence="3">Outer membrane protein beta-barrel domain-containing protein</fullName>
    </recommendedName>
</protein>
<dbReference type="RefSeq" id="WP_044215891.1">
    <property type="nucleotide sequence ID" value="NZ_JBKAGJ010000005.1"/>
</dbReference>
<keyword evidence="2" id="KW-1185">Reference proteome</keyword>
<organism evidence="1 2">
    <name type="scientific">Phaeodactylibacter xiamenensis</name>
    <dbReference type="NCBI Taxonomy" id="1524460"/>
    <lineage>
        <taxon>Bacteria</taxon>
        <taxon>Pseudomonadati</taxon>
        <taxon>Bacteroidota</taxon>
        <taxon>Saprospiria</taxon>
        <taxon>Saprospirales</taxon>
        <taxon>Haliscomenobacteraceae</taxon>
        <taxon>Phaeodactylibacter</taxon>
    </lineage>
</organism>
<reference evidence="1 2" key="1">
    <citation type="journal article" date="2014" name="Int. J. Syst. Evol. Microbiol.">
        <title>Phaeodactylibacter xiamenensis gen. nov., sp. nov., a member of the family Saprospiraceae isolated from the marine alga Phaeodactylum tricornutum.</title>
        <authorList>
            <person name="Chen Z.Jr."/>
            <person name="Lei X."/>
            <person name="Lai Q."/>
            <person name="Li Y."/>
            <person name="Zhang B."/>
            <person name="Zhang J."/>
            <person name="Zhang H."/>
            <person name="Yang L."/>
            <person name="Zheng W."/>
            <person name="Tian Y."/>
            <person name="Yu Z."/>
            <person name="Xu H.Jr."/>
            <person name="Zheng T."/>
        </authorList>
    </citation>
    <scope>NUCLEOTIDE SEQUENCE [LARGE SCALE GENOMIC DNA]</scope>
    <source>
        <strain evidence="1 2">KD52</strain>
    </source>
</reference>
<dbReference type="AlphaFoldDB" id="A0A098SAY5"/>
<gene>
    <name evidence="1" type="ORF">IX84_01370</name>
</gene>
<comment type="caution">
    <text evidence="1">The sequence shown here is derived from an EMBL/GenBank/DDBJ whole genome shotgun (WGS) entry which is preliminary data.</text>
</comment>
<dbReference type="EMBL" id="JPOS01000003">
    <property type="protein sequence ID" value="KGE89709.1"/>
    <property type="molecule type" value="Genomic_DNA"/>
</dbReference>
<dbReference type="Proteomes" id="UP000029736">
    <property type="component" value="Unassembled WGS sequence"/>
</dbReference>
<sequence>MKKEILTLGVLFAIQAVCCQAQGLGDWIVSANIGIEAHDKRLFDYARPERETLLRTQPEFWGTYHFGLNARRKVCHNRRFSSFLGLGLGYEKATFIRPFDHKFFLEPGEFDTDFLKLLNRYKKVLTPLSLLAFYELGDHWFISGELASSFLVFRSIDHTERSRAVFPYSEGTFELDDIQLRLGVNNRLGKFIIGLHSRVANFQKIDRAILNRIVKDPRTDQTWEWDNPLRFDLTVGYTW</sequence>
<accession>A0A098SAY5</accession>
<proteinExistence type="predicted"/>
<evidence type="ECO:0000313" key="1">
    <source>
        <dbReference type="EMBL" id="KGE89709.1"/>
    </source>
</evidence>
<evidence type="ECO:0000313" key="2">
    <source>
        <dbReference type="Proteomes" id="UP000029736"/>
    </source>
</evidence>
<dbReference type="OrthoDB" id="1507902at2"/>
<name>A0A098SAY5_9BACT</name>
<evidence type="ECO:0008006" key="3">
    <source>
        <dbReference type="Google" id="ProtNLM"/>
    </source>
</evidence>